<feature type="compositionally biased region" description="Polar residues" evidence="1">
    <location>
        <begin position="212"/>
        <end position="222"/>
    </location>
</feature>
<dbReference type="GeneID" id="87954253"/>
<keyword evidence="3" id="KW-1185">Reference proteome</keyword>
<protein>
    <submittedName>
        <fullName evidence="2">Uncharacterized protein</fullName>
    </submittedName>
</protein>
<dbReference type="EMBL" id="CP141882">
    <property type="protein sequence ID" value="WRT65179.1"/>
    <property type="molecule type" value="Genomic_DNA"/>
</dbReference>
<feature type="compositionally biased region" description="Polar residues" evidence="1">
    <location>
        <begin position="36"/>
        <end position="77"/>
    </location>
</feature>
<evidence type="ECO:0000313" key="3">
    <source>
        <dbReference type="Proteomes" id="UP001329825"/>
    </source>
</evidence>
<feature type="compositionally biased region" description="Low complexity" evidence="1">
    <location>
        <begin position="200"/>
        <end position="211"/>
    </location>
</feature>
<feature type="compositionally biased region" description="Polar residues" evidence="1">
    <location>
        <begin position="97"/>
        <end position="109"/>
    </location>
</feature>
<feature type="region of interest" description="Disordered" evidence="1">
    <location>
        <begin position="249"/>
        <end position="270"/>
    </location>
</feature>
<feature type="region of interest" description="Disordered" evidence="1">
    <location>
        <begin position="97"/>
        <end position="222"/>
    </location>
</feature>
<proteinExistence type="predicted"/>
<evidence type="ECO:0000256" key="1">
    <source>
        <dbReference type="SAM" id="MobiDB-lite"/>
    </source>
</evidence>
<feature type="compositionally biased region" description="Pro residues" evidence="1">
    <location>
        <begin position="166"/>
        <end position="187"/>
    </location>
</feature>
<dbReference type="RefSeq" id="XP_062789919.1">
    <property type="nucleotide sequence ID" value="XM_062933868.1"/>
</dbReference>
<sequence length="270" mass="28661">MSEDHYNTGFGYQDYPPTGPSSPDQLQRTGPFAWNDGSNPNDTVTGQPGHTQPYDSSTQGSNQPPYNPSAQVQSQITYQTPAVTYDNVGVAPEQVVGFNSSQGSYNPYTTYHGPQHDPSYSPHISGYGQSQPPAGWTAQQSATYSQPPGGFQQQTYPGAQGQFPLPHLPPPYQPYAPPSSPNQPYPFGPTQQGQAPVPYGPTSSFGTPGSSAQGSTNFGPAGTNQSYYNGKTQGVLSTMATVGANMVSGSVSNKINRPRDVDEDTTDRPA</sequence>
<name>A0ABZ1CVH3_9TREE</name>
<accession>A0ABZ1CVH3</accession>
<feature type="compositionally biased region" description="Acidic residues" evidence="1">
    <location>
        <begin position="261"/>
        <end position="270"/>
    </location>
</feature>
<feature type="region of interest" description="Disordered" evidence="1">
    <location>
        <begin position="1"/>
        <end position="77"/>
    </location>
</feature>
<evidence type="ECO:0000313" key="2">
    <source>
        <dbReference type="EMBL" id="WRT65179.1"/>
    </source>
</evidence>
<organism evidence="2 3">
    <name type="scientific">Kwoniella shivajii</name>
    <dbReference type="NCBI Taxonomy" id="564305"/>
    <lineage>
        <taxon>Eukaryota</taxon>
        <taxon>Fungi</taxon>
        <taxon>Dikarya</taxon>
        <taxon>Basidiomycota</taxon>
        <taxon>Agaricomycotina</taxon>
        <taxon>Tremellomycetes</taxon>
        <taxon>Tremellales</taxon>
        <taxon>Cryptococcaceae</taxon>
        <taxon>Kwoniella</taxon>
    </lineage>
</organism>
<feature type="compositionally biased region" description="Polar residues" evidence="1">
    <location>
        <begin position="127"/>
        <end position="157"/>
    </location>
</feature>
<dbReference type="Proteomes" id="UP001329825">
    <property type="component" value="Chromosome 2"/>
</dbReference>
<gene>
    <name evidence="2" type="ORF">IL334_002122</name>
</gene>
<reference evidence="2 3" key="1">
    <citation type="submission" date="2024-01" db="EMBL/GenBank/DDBJ databases">
        <title>Comparative genomics of Cryptococcus and Kwoniella reveals pathogenesis evolution and contrasting modes of karyotype evolution via chromosome fusion or intercentromeric recombination.</title>
        <authorList>
            <person name="Coelho M.A."/>
            <person name="David-Palma M."/>
            <person name="Shea T."/>
            <person name="Bowers K."/>
            <person name="McGinley-Smith S."/>
            <person name="Mohammad A.W."/>
            <person name="Gnirke A."/>
            <person name="Yurkov A.M."/>
            <person name="Nowrousian M."/>
            <person name="Sun S."/>
            <person name="Cuomo C.A."/>
            <person name="Heitman J."/>
        </authorList>
    </citation>
    <scope>NUCLEOTIDE SEQUENCE [LARGE SCALE GENOMIC DNA]</scope>
    <source>
        <strain evidence="2">CBS 11374</strain>
    </source>
</reference>